<gene>
    <name evidence="7" type="ORF">DAY19_14480</name>
</gene>
<evidence type="ECO:0000313" key="7">
    <source>
        <dbReference type="EMBL" id="RZF20366.1"/>
    </source>
</evidence>
<dbReference type="InterPro" id="IPR043504">
    <property type="entry name" value="Peptidase_S1_PA_chymotrypsin"/>
</dbReference>
<dbReference type="GO" id="GO:0006508">
    <property type="term" value="P:proteolysis"/>
    <property type="evidence" value="ECO:0007669"/>
    <property type="project" value="UniProtKB-KW"/>
</dbReference>
<evidence type="ECO:0000256" key="3">
    <source>
        <dbReference type="ARBA" id="ARBA00022729"/>
    </source>
</evidence>
<dbReference type="InterPro" id="IPR008256">
    <property type="entry name" value="Peptidase_S1B"/>
</dbReference>
<dbReference type="GO" id="GO:0008233">
    <property type="term" value="F:peptidase activity"/>
    <property type="evidence" value="ECO:0007669"/>
    <property type="project" value="UniProtKB-KW"/>
</dbReference>
<keyword evidence="3 6" id="KW-0732">Signal</keyword>
<keyword evidence="8" id="KW-1185">Reference proteome</keyword>
<dbReference type="PANTHER" id="PTHR15462:SF8">
    <property type="entry name" value="SERINE PROTEASE"/>
    <property type="match status" value="1"/>
</dbReference>
<evidence type="ECO:0000256" key="5">
    <source>
        <dbReference type="ARBA" id="ARBA00022825"/>
    </source>
</evidence>
<dbReference type="EC" id="3.4.21.-" evidence="6"/>
<dbReference type="Proteomes" id="UP000443582">
    <property type="component" value="Unassembled WGS sequence"/>
</dbReference>
<keyword evidence="5 6" id="KW-0720">Serine protease</keyword>
<sequence>MKHKLFKIAALSLVISTNAMAMNKVIYGQDNRVSIEESDKGFLVDSVAAMVPSYIFARSESGEVLDSIFKSFPTLKSHRGYPTCSDMKFRSEPTISSCTGFLIGENLLMTAGHCMIKGGTQVADTVSDSCKKNKWVFNYKATSVNSDGKLVIEKNEVYGCKRVVAASYTGLLDYAVVELDRRAADKKPLKLNLKSTAVKEGTDIYVAGHPTGLPLKVSGDAKIVTNKPYRNDVTTDLDTFAGNSGSPVLNSKDEVVGILVAGEIDYVFDYDKMCYRVNKCEGQGKKCDRMSYPSKGAMGETVTKIAAANHDYVLKKVLGPLFINQNGLISEEEDEEEIVEEVEEILNAGF</sequence>
<dbReference type="InterPro" id="IPR018114">
    <property type="entry name" value="TRYPSIN_HIS"/>
</dbReference>
<dbReference type="EMBL" id="QDKL01000004">
    <property type="protein sequence ID" value="RZF20366.1"/>
    <property type="molecule type" value="Genomic_DNA"/>
</dbReference>
<feature type="signal peptide" evidence="6">
    <location>
        <begin position="1"/>
        <end position="21"/>
    </location>
</feature>
<evidence type="ECO:0000313" key="8">
    <source>
        <dbReference type="Proteomes" id="UP000443582"/>
    </source>
</evidence>
<comment type="similarity">
    <text evidence="1 6">Belongs to the peptidase S1B family.</text>
</comment>
<dbReference type="SUPFAM" id="SSF50494">
    <property type="entry name" value="Trypsin-like serine proteases"/>
    <property type="match status" value="1"/>
</dbReference>
<accession>A0ABY0IBK4</accession>
<keyword evidence="4 6" id="KW-0378">Hydrolase</keyword>
<name>A0ABY0IBK4_9BACT</name>
<evidence type="ECO:0000256" key="4">
    <source>
        <dbReference type="ARBA" id="ARBA00022801"/>
    </source>
</evidence>
<proteinExistence type="inferred from homology"/>
<dbReference type="Pfam" id="PF13365">
    <property type="entry name" value="Trypsin_2"/>
    <property type="match status" value="1"/>
</dbReference>
<dbReference type="PRINTS" id="PR00839">
    <property type="entry name" value="V8PROTEASE"/>
</dbReference>
<comment type="caution">
    <text evidence="7">The sequence shown here is derived from an EMBL/GenBank/DDBJ whole genome shotgun (WGS) entry which is preliminary data.</text>
</comment>
<dbReference type="PANTHER" id="PTHR15462">
    <property type="entry name" value="SERINE PROTEASE"/>
    <property type="match status" value="1"/>
</dbReference>
<evidence type="ECO:0000256" key="2">
    <source>
        <dbReference type="ARBA" id="ARBA00022670"/>
    </source>
</evidence>
<dbReference type="InterPro" id="IPR009003">
    <property type="entry name" value="Peptidase_S1_PA"/>
</dbReference>
<reference evidence="8" key="1">
    <citation type="journal article" date="2019" name="Int. J. Syst. Evol. Microbiol.">
        <title>Halobacteriovorax valvorus sp. nov., a novel prokaryotic predator isolated from coastal seawater of China.</title>
        <authorList>
            <person name="Chen M.-X."/>
        </authorList>
    </citation>
    <scope>NUCLEOTIDE SEQUENCE [LARGE SCALE GENOMIC DNA]</scope>
    <source>
        <strain evidence="8">BL9</strain>
    </source>
</reference>
<keyword evidence="2 6" id="KW-0645">Protease</keyword>
<organism evidence="7 8">
    <name type="scientific">Halobacteriovorax vibrionivorans</name>
    <dbReference type="NCBI Taxonomy" id="2152716"/>
    <lineage>
        <taxon>Bacteria</taxon>
        <taxon>Pseudomonadati</taxon>
        <taxon>Bdellovibrionota</taxon>
        <taxon>Bacteriovoracia</taxon>
        <taxon>Bacteriovoracales</taxon>
        <taxon>Halobacteriovoraceae</taxon>
        <taxon>Halobacteriovorax</taxon>
    </lineage>
</organism>
<dbReference type="InterPro" id="IPR050966">
    <property type="entry name" value="Glutamyl_endopeptidase"/>
</dbReference>
<feature type="chain" id="PRO_5044973711" description="Serine protease" evidence="6">
    <location>
        <begin position="22"/>
        <end position="350"/>
    </location>
</feature>
<dbReference type="RefSeq" id="WP_115363770.1">
    <property type="nucleotide sequence ID" value="NZ_QDKL01000004.1"/>
</dbReference>
<dbReference type="PROSITE" id="PS00134">
    <property type="entry name" value="TRYPSIN_HIS"/>
    <property type="match status" value="1"/>
</dbReference>
<dbReference type="Gene3D" id="2.40.10.10">
    <property type="entry name" value="Trypsin-like serine proteases"/>
    <property type="match status" value="2"/>
</dbReference>
<evidence type="ECO:0000256" key="1">
    <source>
        <dbReference type="ARBA" id="ARBA00008764"/>
    </source>
</evidence>
<protein>
    <recommendedName>
        <fullName evidence="6">Serine protease</fullName>
        <ecNumber evidence="6">3.4.21.-</ecNumber>
    </recommendedName>
</protein>
<evidence type="ECO:0000256" key="6">
    <source>
        <dbReference type="RuleBase" id="RU004296"/>
    </source>
</evidence>